<comment type="similarity">
    <text evidence="3">Belongs to the cytochrome P450 family.</text>
</comment>
<keyword evidence="4" id="KW-0444">Lipid biosynthesis</keyword>
<evidence type="ECO:0000313" key="10">
    <source>
        <dbReference type="Proteomes" id="UP000748025"/>
    </source>
</evidence>
<organism evidence="9 10">
    <name type="scientific">Claviceps pusilla</name>
    <dbReference type="NCBI Taxonomy" id="123648"/>
    <lineage>
        <taxon>Eukaryota</taxon>
        <taxon>Fungi</taxon>
        <taxon>Dikarya</taxon>
        <taxon>Ascomycota</taxon>
        <taxon>Pezizomycotina</taxon>
        <taxon>Sordariomycetes</taxon>
        <taxon>Hypocreomycetidae</taxon>
        <taxon>Hypocreales</taxon>
        <taxon>Clavicipitaceae</taxon>
        <taxon>Claviceps</taxon>
    </lineage>
</organism>
<evidence type="ECO:0000256" key="2">
    <source>
        <dbReference type="ARBA" id="ARBA00004389"/>
    </source>
</evidence>
<dbReference type="PANTHER" id="PTHR24306">
    <property type="match status" value="1"/>
</dbReference>
<dbReference type="GO" id="GO:0005506">
    <property type="term" value="F:iron ion binding"/>
    <property type="evidence" value="ECO:0007669"/>
    <property type="project" value="InterPro"/>
</dbReference>
<evidence type="ECO:0000256" key="5">
    <source>
        <dbReference type="ARBA" id="ARBA00022723"/>
    </source>
</evidence>
<keyword evidence="4" id="KW-0443">Lipid metabolism</keyword>
<evidence type="ECO:0000256" key="8">
    <source>
        <dbReference type="PIRSR" id="PIRSR602403-1"/>
    </source>
</evidence>
<evidence type="ECO:0000256" key="4">
    <source>
        <dbReference type="ARBA" id="ARBA00022516"/>
    </source>
</evidence>
<evidence type="ECO:0008006" key="11">
    <source>
        <dbReference type="Google" id="ProtNLM"/>
    </source>
</evidence>
<dbReference type="CDD" id="cd11040">
    <property type="entry name" value="CYP7_CYP8-like"/>
    <property type="match status" value="1"/>
</dbReference>
<comment type="subcellular location">
    <subcellularLocation>
        <location evidence="2">Endoplasmic reticulum membrane</location>
        <topology evidence="2">Single-pass membrane protein</topology>
    </subcellularLocation>
</comment>
<dbReference type="InterPro" id="IPR036396">
    <property type="entry name" value="Cyt_P450_sf"/>
</dbReference>
<keyword evidence="10" id="KW-1185">Reference proteome</keyword>
<dbReference type="GO" id="GO:0016705">
    <property type="term" value="F:oxidoreductase activity, acting on paired donors, with incorporation or reduction of molecular oxygen"/>
    <property type="evidence" value="ECO:0007669"/>
    <property type="project" value="InterPro"/>
</dbReference>
<proteinExistence type="inferred from homology"/>
<dbReference type="PANTHER" id="PTHR24306:SF7">
    <property type="entry name" value="AHBB"/>
    <property type="match status" value="1"/>
</dbReference>
<sequence>MASSHEAVSGNMHAVLGLVAHSPLHATLLTVALVLITSALLFGASASQHKQGSDGRAGPPSMPGYWLPFLAHGPQFLLNKDGFLSRLQKRYPEGIFSLRMLGSSHHVIHEPTLTSTLTNRPRTSYEEKWITTRLLTTSFGLRKQDQATYSKLAHETPDLFKHMLSEPGLSSLVAVMVGQIKRHIHEFVTFNSSPADQMDWERLSDADVVHSSKGDETYVEADLMSLTRNFVAATANPALLGTDFVRNFPDFWELLWMFDEGVVLMAANMPAWIPWPRLQRAKAARRRMLARTLEFEIAMDKHLDGQDPGVQWQDLDNVSTYVKTRIDLFRKRGLSLEARASCDVALSWAMNANANPLVFWLIFELYRDPVLLELVREEIAPFLKVVQPKHDFGPAVWVAPVVESLDLDGLINHCPHLKAAYLETLRVYTGVWTVKWLTEDVTLKRRGDNAESYLLQKGHMAHMAHELHQFDADYFPNPKEWHHDRFLRETRDENGRKLQTVEMGTLRPFGGGPSMCKGRAFAMRELLLYAAFIISFYDIIPPQGQTWQEPMTYKRAASRHPVKPVKVWIKKRDFEPKSGAGEKSCN</sequence>
<reference evidence="9" key="1">
    <citation type="journal article" date="2020" name="bioRxiv">
        <title>Whole genome comparisons of ergot fungi reveals the divergence and evolution of species within the genus Claviceps are the result of varying mechanisms driving genome evolution and host range expansion.</title>
        <authorList>
            <person name="Wyka S.A."/>
            <person name="Mondo S.J."/>
            <person name="Liu M."/>
            <person name="Dettman J."/>
            <person name="Nalam V."/>
            <person name="Broders K.D."/>
        </authorList>
    </citation>
    <scope>NUCLEOTIDE SEQUENCE</scope>
    <source>
        <strain evidence="9">CCC 602</strain>
    </source>
</reference>
<gene>
    <name evidence="9" type="ORF">E4U43_003195</name>
</gene>
<dbReference type="Gene3D" id="1.10.630.10">
    <property type="entry name" value="Cytochrome P450"/>
    <property type="match status" value="1"/>
</dbReference>
<dbReference type="InterPro" id="IPR001128">
    <property type="entry name" value="Cyt_P450"/>
</dbReference>
<evidence type="ECO:0000256" key="7">
    <source>
        <dbReference type="ARBA" id="ARBA00023033"/>
    </source>
</evidence>
<dbReference type="InterPro" id="IPR002403">
    <property type="entry name" value="Cyt_P450_E_grp-IV"/>
</dbReference>
<evidence type="ECO:0000256" key="1">
    <source>
        <dbReference type="ARBA" id="ARBA00001971"/>
    </source>
</evidence>
<comment type="cofactor">
    <cofactor evidence="1 8">
        <name>heme</name>
        <dbReference type="ChEBI" id="CHEBI:30413"/>
    </cofactor>
</comment>
<dbReference type="OrthoDB" id="3366823at2759"/>
<evidence type="ECO:0000256" key="3">
    <source>
        <dbReference type="ARBA" id="ARBA00010617"/>
    </source>
</evidence>
<dbReference type="AlphaFoldDB" id="A0A9P7SWY7"/>
<keyword evidence="8" id="KW-0349">Heme</keyword>
<accession>A0A9P7SWY7</accession>
<evidence type="ECO:0000256" key="6">
    <source>
        <dbReference type="ARBA" id="ARBA00023004"/>
    </source>
</evidence>
<protein>
    <recommendedName>
        <fullName evidence="11">Cytochrome P450 7B1</fullName>
    </recommendedName>
</protein>
<keyword evidence="7" id="KW-0560">Oxidoreductase</keyword>
<evidence type="ECO:0000313" key="9">
    <source>
        <dbReference type="EMBL" id="KAG5994680.1"/>
    </source>
</evidence>
<dbReference type="SUPFAM" id="SSF48264">
    <property type="entry name" value="Cytochrome P450"/>
    <property type="match status" value="1"/>
</dbReference>
<dbReference type="GO" id="GO:0020037">
    <property type="term" value="F:heme binding"/>
    <property type="evidence" value="ECO:0007669"/>
    <property type="project" value="InterPro"/>
</dbReference>
<dbReference type="Pfam" id="PF00067">
    <property type="entry name" value="p450"/>
    <property type="match status" value="1"/>
</dbReference>
<keyword evidence="6 8" id="KW-0408">Iron</keyword>
<comment type="caution">
    <text evidence="9">The sequence shown here is derived from an EMBL/GenBank/DDBJ whole genome shotgun (WGS) entry which is preliminary data.</text>
</comment>
<dbReference type="PRINTS" id="PR00465">
    <property type="entry name" value="EP450IV"/>
</dbReference>
<dbReference type="Proteomes" id="UP000748025">
    <property type="component" value="Unassembled WGS sequence"/>
</dbReference>
<dbReference type="EMBL" id="SRPW01002212">
    <property type="protein sequence ID" value="KAG5994680.1"/>
    <property type="molecule type" value="Genomic_DNA"/>
</dbReference>
<dbReference type="GO" id="GO:0005789">
    <property type="term" value="C:endoplasmic reticulum membrane"/>
    <property type="evidence" value="ECO:0007669"/>
    <property type="project" value="UniProtKB-SubCell"/>
</dbReference>
<dbReference type="GO" id="GO:0004497">
    <property type="term" value="F:monooxygenase activity"/>
    <property type="evidence" value="ECO:0007669"/>
    <property type="project" value="UniProtKB-KW"/>
</dbReference>
<keyword evidence="5 8" id="KW-0479">Metal-binding</keyword>
<name>A0A9P7SWY7_9HYPO</name>
<feature type="binding site" description="axial binding residue" evidence="8">
    <location>
        <position position="516"/>
    </location>
    <ligand>
        <name>heme</name>
        <dbReference type="ChEBI" id="CHEBI:30413"/>
    </ligand>
    <ligandPart>
        <name>Fe</name>
        <dbReference type="ChEBI" id="CHEBI:18248"/>
    </ligandPart>
</feature>
<keyword evidence="7" id="KW-0503">Monooxygenase</keyword>